<dbReference type="PANTHER" id="PTHR23345:SF15">
    <property type="entry name" value="VITELLOGENIN 1-RELATED"/>
    <property type="match status" value="1"/>
</dbReference>
<name>W2SQP9_NECAM</name>
<sequence>MDEQHITMRFALLALVGVALGVHHTLDQNLLKPRREYVFRFEGDVHSGIPLPTESEISRIEALVHVQTPDDHNALLKLREIRFATGKDERKENFKNIEDLQIHEITKKHMELLELPVKFGYRDGMVSELQFHSNDETWSKNVKRSIINMLQLNLHKMGRTEEMNRMERYENVRENDNDYFTATERTIEGIGGEVIQSADMQTKMIEGEQTTLKTMMSTSATYEALREQIHERLIEATGSPVVTGCVMFVD</sequence>
<evidence type="ECO:0000259" key="3">
    <source>
        <dbReference type="Pfam" id="PF01347"/>
    </source>
</evidence>
<dbReference type="Pfam" id="PF01347">
    <property type="entry name" value="Vitellogenin_N"/>
    <property type="match status" value="1"/>
</dbReference>
<keyword evidence="5" id="KW-1185">Reference proteome</keyword>
<gene>
    <name evidence="4" type="ORF">NECAME_04535</name>
</gene>
<protein>
    <recommendedName>
        <fullName evidence="3">Vitellogenin domain-containing protein</fullName>
    </recommendedName>
</protein>
<dbReference type="Gene3D" id="2.30.230.10">
    <property type="entry name" value="Lipovitellin, beta-sheet shell regions, chain A"/>
    <property type="match status" value="1"/>
</dbReference>
<feature type="domain" description="Vitellogenin" evidence="3">
    <location>
        <begin position="32"/>
        <end position="190"/>
    </location>
</feature>
<keyword evidence="1" id="KW-0732">Signal</keyword>
<dbReference type="InterPro" id="IPR015816">
    <property type="entry name" value="Vitellinogen_b-sht_N"/>
</dbReference>
<dbReference type="AlphaFoldDB" id="W2SQP9"/>
<organism evidence="4 5">
    <name type="scientific">Necator americanus</name>
    <name type="common">Human hookworm</name>
    <dbReference type="NCBI Taxonomy" id="51031"/>
    <lineage>
        <taxon>Eukaryota</taxon>
        <taxon>Metazoa</taxon>
        <taxon>Ecdysozoa</taxon>
        <taxon>Nematoda</taxon>
        <taxon>Chromadorea</taxon>
        <taxon>Rhabditida</taxon>
        <taxon>Rhabditina</taxon>
        <taxon>Rhabditomorpha</taxon>
        <taxon>Strongyloidea</taxon>
        <taxon>Ancylostomatidae</taxon>
        <taxon>Bunostominae</taxon>
        <taxon>Necator</taxon>
    </lineage>
</organism>
<evidence type="ECO:0000256" key="2">
    <source>
        <dbReference type="ARBA" id="ARBA00022761"/>
    </source>
</evidence>
<evidence type="ECO:0000256" key="1">
    <source>
        <dbReference type="ARBA" id="ARBA00022729"/>
    </source>
</evidence>
<accession>W2SQP9</accession>
<keyword evidence="2" id="KW-0758">Storage protein</keyword>
<dbReference type="InterPro" id="IPR015819">
    <property type="entry name" value="Lipid_transp_b-sht_shell"/>
</dbReference>
<dbReference type="GO" id="GO:0005319">
    <property type="term" value="F:lipid transporter activity"/>
    <property type="evidence" value="ECO:0007669"/>
    <property type="project" value="InterPro"/>
</dbReference>
<dbReference type="SUPFAM" id="SSF56968">
    <property type="entry name" value="Lipovitellin-phosvitin complex, beta-sheet shell regions"/>
    <property type="match status" value="1"/>
</dbReference>
<reference evidence="5" key="1">
    <citation type="journal article" date="2014" name="Nat. Genet.">
        <title>Genome of the human hookworm Necator americanus.</title>
        <authorList>
            <person name="Tang Y.T."/>
            <person name="Gao X."/>
            <person name="Rosa B.A."/>
            <person name="Abubucker S."/>
            <person name="Hallsworth-Pepin K."/>
            <person name="Martin J."/>
            <person name="Tyagi R."/>
            <person name="Heizer E."/>
            <person name="Zhang X."/>
            <person name="Bhonagiri-Palsikar V."/>
            <person name="Minx P."/>
            <person name="Warren W.C."/>
            <person name="Wang Q."/>
            <person name="Zhan B."/>
            <person name="Hotez P.J."/>
            <person name="Sternberg P.W."/>
            <person name="Dougall A."/>
            <person name="Gaze S.T."/>
            <person name="Mulvenna J."/>
            <person name="Sotillo J."/>
            <person name="Ranganathan S."/>
            <person name="Rabelo E.M."/>
            <person name="Wilson R.K."/>
            <person name="Felgner P.L."/>
            <person name="Bethony J."/>
            <person name="Hawdon J.M."/>
            <person name="Gasser R.B."/>
            <person name="Loukas A."/>
            <person name="Mitreva M."/>
        </authorList>
    </citation>
    <scope>NUCLEOTIDE SEQUENCE [LARGE SCALE GENOMIC DNA]</scope>
</reference>
<dbReference type="Proteomes" id="UP000053676">
    <property type="component" value="Unassembled WGS sequence"/>
</dbReference>
<dbReference type="KEGG" id="nai:NECAME_04535"/>
<evidence type="ECO:0000313" key="4">
    <source>
        <dbReference type="EMBL" id="ETN72064.1"/>
    </source>
</evidence>
<dbReference type="STRING" id="51031.W2SQP9"/>
<proteinExistence type="predicted"/>
<evidence type="ECO:0000313" key="5">
    <source>
        <dbReference type="Proteomes" id="UP000053676"/>
    </source>
</evidence>
<dbReference type="EMBL" id="KI665761">
    <property type="protein sequence ID" value="ETN72064.1"/>
    <property type="molecule type" value="Genomic_DNA"/>
</dbReference>
<dbReference type="InterPro" id="IPR001747">
    <property type="entry name" value="Vitellogenin_N"/>
</dbReference>
<dbReference type="InterPro" id="IPR050733">
    <property type="entry name" value="Vitellogenin/Apolipophorin"/>
</dbReference>
<dbReference type="OrthoDB" id="5825149at2759"/>
<dbReference type="PANTHER" id="PTHR23345">
    <property type="entry name" value="VITELLOGENIN-RELATED"/>
    <property type="match status" value="1"/>
</dbReference>